<sequence length="97" mass="11482">MNLNRMLTQEILEEIHHLDSSNHIVIGTILRKYPKVKLNENKNGIMVNISTLPEEALEEILDYMKYLKEQQCVLNEREEQTNEYKKLITELNKIEIA</sequence>
<organism evidence="1">
    <name type="scientific">viral metagenome</name>
    <dbReference type="NCBI Taxonomy" id="1070528"/>
    <lineage>
        <taxon>unclassified sequences</taxon>
        <taxon>metagenomes</taxon>
        <taxon>organismal metagenomes</taxon>
    </lineage>
</organism>
<accession>A0A6C0CN36</accession>
<name>A0A6C0CN36_9ZZZZ</name>
<reference evidence="1" key="1">
    <citation type="journal article" date="2020" name="Nature">
        <title>Giant virus diversity and host interactions through global metagenomics.</title>
        <authorList>
            <person name="Schulz F."/>
            <person name="Roux S."/>
            <person name="Paez-Espino D."/>
            <person name="Jungbluth S."/>
            <person name="Walsh D.A."/>
            <person name="Denef V.J."/>
            <person name="McMahon K.D."/>
            <person name="Konstantinidis K.T."/>
            <person name="Eloe-Fadrosh E.A."/>
            <person name="Kyrpides N.C."/>
            <person name="Woyke T."/>
        </authorList>
    </citation>
    <scope>NUCLEOTIDE SEQUENCE</scope>
    <source>
        <strain evidence="1">GVMAG-M-3300021375-17</strain>
    </source>
</reference>
<evidence type="ECO:0008006" key="2">
    <source>
        <dbReference type="Google" id="ProtNLM"/>
    </source>
</evidence>
<dbReference type="AlphaFoldDB" id="A0A6C0CN36"/>
<proteinExistence type="predicted"/>
<protein>
    <recommendedName>
        <fullName evidence="2">NET domain-containing protein</fullName>
    </recommendedName>
</protein>
<evidence type="ECO:0000313" key="1">
    <source>
        <dbReference type="EMBL" id="QHT05300.1"/>
    </source>
</evidence>
<dbReference type="EMBL" id="MN739452">
    <property type="protein sequence ID" value="QHT05300.1"/>
    <property type="molecule type" value="Genomic_DNA"/>
</dbReference>